<dbReference type="Proteomes" id="UP001575622">
    <property type="component" value="Unassembled WGS sequence"/>
</dbReference>
<comment type="caution">
    <text evidence="1">The sequence shown here is derived from an EMBL/GenBank/DDBJ whole genome shotgun (WGS) entry which is preliminary data.</text>
</comment>
<gene>
    <name evidence="1" type="ORF">ACEU3E_06385</name>
</gene>
<name>A0ABV4UVD5_9BACL</name>
<keyword evidence="2" id="KW-1185">Reference proteome</keyword>
<evidence type="ECO:0000313" key="2">
    <source>
        <dbReference type="Proteomes" id="UP001575622"/>
    </source>
</evidence>
<dbReference type="PIRSF" id="PIRSF029202">
    <property type="entry name" value="UCP029202"/>
    <property type="match status" value="1"/>
</dbReference>
<protein>
    <submittedName>
        <fullName evidence="1">DUF2184 domain-containing protein</fullName>
    </submittedName>
</protein>
<accession>A0ABV4UVD5</accession>
<organism evidence="1 2">
    <name type="scientific">Paenibacillus oleatilyticus</name>
    <dbReference type="NCBI Taxonomy" id="2594886"/>
    <lineage>
        <taxon>Bacteria</taxon>
        <taxon>Bacillati</taxon>
        <taxon>Bacillota</taxon>
        <taxon>Bacilli</taxon>
        <taxon>Bacillales</taxon>
        <taxon>Paenibacillaceae</taxon>
        <taxon>Paenibacillus</taxon>
    </lineage>
</organism>
<reference evidence="1 2" key="1">
    <citation type="submission" date="2024-09" db="EMBL/GenBank/DDBJ databases">
        <authorList>
            <person name="Makale K.P.P."/>
            <person name="Makhzoum A."/>
            <person name="Rantong G."/>
            <person name="Rahube T.O."/>
        </authorList>
    </citation>
    <scope>NUCLEOTIDE SEQUENCE [LARGE SCALE GENOMIC DNA]</scope>
    <source>
        <strain evidence="1 2">KM_D13</strain>
    </source>
</reference>
<dbReference type="EMBL" id="JBHDLN010000003">
    <property type="protein sequence ID" value="MFB0841788.1"/>
    <property type="molecule type" value="Genomic_DNA"/>
</dbReference>
<dbReference type="RefSeq" id="WP_373949424.1">
    <property type="nucleotide sequence ID" value="NZ_JBHDLN010000003.1"/>
</dbReference>
<proteinExistence type="predicted"/>
<evidence type="ECO:0000313" key="1">
    <source>
        <dbReference type="EMBL" id="MFB0841788.1"/>
    </source>
</evidence>
<sequence length="334" mass="36693">MNLANAKIYTVPGFGGGMLTNDAAIAGGMTFLNGELEKRDPRLLEPLQSVTWMRDIVAKTGGGWVEFTSNMFVDYATTGSNENGIIGGATNDIPIMQANMSKEPFKVVTFANILKVPFVDQQKMLRIGRSLDEILDKGIRLNYNKSIDNLTYNGLPNMGIYGLVNNPNLVASMAPNGADGKPEWLYKTPDEILSDINSLITATWEASEYDLTGMANHVLVPPVQYTHITSTKVSMAADKSILQYLLDNNIGKNQGVDLFIAPSRWCTGAGTGKKDRMVAYVNDEDRVNFDLPVPLSRVMTQAEVTQMAYLTAYAAQLGQVKFLYTQCARYMDGI</sequence>
<dbReference type="InterPro" id="IPR020049">
    <property type="entry name" value="Major_capsid-like"/>
</dbReference>
<dbReference type="Pfam" id="PF09950">
    <property type="entry name" value="Major_capside"/>
    <property type="match status" value="1"/>
</dbReference>